<dbReference type="SUPFAM" id="SSF46689">
    <property type="entry name" value="Homeodomain-like"/>
    <property type="match status" value="2"/>
</dbReference>
<feature type="domain" description="HTH araC/xylS-type" evidence="4">
    <location>
        <begin position="214"/>
        <end position="315"/>
    </location>
</feature>
<keyword evidence="1" id="KW-0805">Transcription regulation</keyword>
<sequence length="323" mass="34846">MSISGQVVFESEDLDRTEEFLCSSYAPMRIGSGSQDAGAHITRVASESVSADKLDLHFDMSYDVEPLGRICLCDIEAGTIEDHQVAGWAEPAAFAPGDLFSFSPPDRPYSGRICRARYSITMLDPAVLTRVAGAEKPVELLDHNPVSEAGARHLRAAITYVRDQVLSAPDVAEQPLLLSTATQHLAAAVLAAFPTTALAERAGTDLDAHPQALRRAVAFIEAHPDRDLTAAELAQAAGVSARAVQLAFRRHLDTTPMAYLRRVRLDHARAELRAAAAGETTVTQVAARWGYTRPSAFTAHYRAAYDELPSQTLHGEFLAAAQS</sequence>
<dbReference type="RefSeq" id="WP_344287913.1">
    <property type="nucleotide sequence ID" value="NZ_BAAAHV010000031.1"/>
</dbReference>
<dbReference type="EMBL" id="JBHUKQ010000026">
    <property type="protein sequence ID" value="MFD2487332.1"/>
    <property type="molecule type" value="Genomic_DNA"/>
</dbReference>
<dbReference type="Pfam" id="PF12833">
    <property type="entry name" value="HTH_18"/>
    <property type="match status" value="1"/>
</dbReference>
<organism evidence="5 6">
    <name type="scientific">Amycolatopsis albidoflavus</name>
    <dbReference type="NCBI Taxonomy" id="102226"/>
    <lineage>
        <taxon>Bacteria</taxon>
        <taxon>Bacillati</taxon>
        <taxon>Actinomycetota</taxon>
        <taxon>Actinomycetes</taxon>
        <taxon>Pseudonocardiales</taxon>
        <taxon>Pseudonocardiaceae</taxon>
        <taxon>Amycolatopsis</taxon>
    </lineage>
</organism>
<name>A0ABW5ID23_9PSEU</name>
<dbReference type="PROSITE" id="PS00041">
    <property type="entry name" value="HTH_ARAC_FAMILY_1"/>
    <property type="match status" value="1"/>
</dbReference>
<evidence type="ECO:0000256" key="2">
    <source>
        <dbReference type="ARBA" id="ARBA00023125"/>
    </source>
</evidence>
<dbReference type="InterPro" id="IPR050204">
    <property type="entry name" value="AraC_XylS_family_regulators"/>
</dbReference>
<evidence type="ECO:0000256" key="3">
    <source>
        <dbReference type="ARBA" id="ARBA00023163"/>
    </source>
</evidence>
<proteinExistence type="predicted"/>
<gene>
    <name evidence="5" type="ORF">ACFSUT_44155</name>
</gene>
<accession>A0ABW5ID23</accession>
<protein>
    <submittedName>
        <fullName evidence="5">Helix-turn-helix transcriptional regulator</fullName>
    </submittedName>
</protein>
<evidence type="ECO:0000259" key="4">
    <source>
        <dbReference type="PROSITE" id="PS01124"/>
    </source>
</evidence>
<dbReference type="InterPro" id="IPR018060">
    <property type="entry name" value="HTH_AraC"/>
</dbReference>
<keyword evidence="6" id="KW-1185">Reference proteome</keyword>
<evidence type="ECO:0000313" key="6">
    <source>
        <dbReference type="Proteomes" id="UP001597542"/>
    </source>
</evidence>
<dbReference type="PROSITE" id="PS01124">
    <property type="entry name" value="HTH_ARAC_FAMILY_2"/>
    <property type="match status" value="1"/>
</dbReference>
<dbReference type="SMART" id="SM00342">
    <property type="entry name" value="HTH_ARAC"/>
    <property type="match status" value="1"/>
</dbReference>
<keyword evidence="3" id="KW-0804">Transcription</keyword>
<dbReference type="InterPro" id="IPR009057">
    <property type="entry name" value="Homeodomain-like_sf"/>
</dbReference>
<keyword evidence="2" id="KW-0238">DNA-binding</keyword>
<reference evidence="6" key="1">
    <citation type="journal article" date="2019" name="Int. J. Syst. Evol. Microbiol.">
        <title>The Global Catalogue of Microorganisms (GCM) 10K type strain sequencing project: providing services to taxonomists for standard genome sequencing and annotation.</title>
        <authorList>
            <consortium name="The Broad Institute Genomics Platform"/>
            <consortium name="The Broad Institute Genome Sequencing Center for Infectious Disease"/>
            <person name="Wu L."/>
            <person name="Ma J."/>
        </authorList>
    </citation>
    <scope>NUCLEOTIDE SEQUENCE [LARGE SCALE GENOMIC DNA]</scope>
    <source>
        <strain evidence="6">CGMCC 4.7638</strain>
    </source>
</reference>
<dbReference type="InterPro" id="IPR018062">
    <property type="entry name" value="HTH_AraC-typ_CS"/>
</dbReference>
<evidence type="ECO:0000313" key="5">
    <source>
        <dbReference type="EMBL" id="MFD2487332.1"/>
    </source>
</evidence>
<dbReference type="PANTHER" id="PTHR46796">
    <property type="entry name" value="HTH-TYPE TRANSCRIPTIONAL ACTIVATOR RHAS-RELATED"/>
    <property type="match status" value="1"/>
</dbReference>
<evidence type="ECO:0000256" key="1">
    <source>
        <dbReference type="ARBA" id="ARBA00023015"/>
    </source>
</evidence>
<dbReference type="PANTHER" id="PTHR46796:SF12">
    <property type="entry name" value="HTH-TYPE DNA-BINDING TRANSCRIPTIONAL ACTIVATOR EUTR"/>
    <property type="match status" value="1"/>
</dbReference>
<comment type="caution">
    <text evidence="5">The sequence shown here is derived from an EMBL/GenBank/DDBJ whole genome shotgun (WGS) entry which is preliminary data.</text>
</comment>
<dbReference type="Gene3D" id="1.10.10.60">
    <property type="entry name" value="Homeodomain-like"/>
    <property type="match status" value="1"/>
</dbReference>
<dbReference type="Proteomes" id="UP001597542">
    <property type="component" value="Unassembled WGS sequence"/>
</dbReference>